<dbReference type="PANTHER" id="PTHR10199">
    <property type="entry name" value="THROMBOSPONDIN"/>
    <property type="match status" value="1"/>
</dbReference>
<proteinExistence type="predicted"/>
<name>A0ABW9Z889_9FLAO</name>
<protein>
    <recommendedName>
        <fullName evidence="5">Ig-like domain-containing protein</fullName>
    </recommendedName>
</protein>
<dbReference type="SUPFAM" id="SSF103647">
    <property type="entry name" value="TSP type-3 repeat"/>
    <property type="match status" value="1"/>
</dbReference>
<evidence type="ECO:0008006" key="5">
    <source>
        <dbReference type="Google" id="ProtNLM"/>
    </source>
</evidence>
<evidence type="ECO:0000313" key="4">
    <source>
        <dbReference type="Proteomes" id="UP000798602"/>
    </source>
</evidence>
<keyword evidence="4" id="KW-1185">Reference proteome</keyword>
<comment type="caution">
    <text evidence="3">The sequence shown here is derived from an EMBL/GenBank/DDBJ whole genome shotgun (WGS) entry which is preliminary data.</text>
</comment>
<evidence type="ECO:0000313" key="3">
    <source>
        <dbReference type="EMBL" id="NBL63582.1"/>
    </source>
</evidence>
<dbReference type="EMBL" id="JAABLM010000001">
    <property type="protein sequence ID" value="NBL63582.1"/>
    <property type="molecule type" value="Genomic_DNA"/>
</dbReference>
<keyword evidence="1" id="KW-0732">Signal</keyword>
<organism evidence="3 4">
    <name type="scientific">Flavobacterium ichthyis</name>
    <dbReference type="NCBI Taxonomy" id="2698827"/>
    <lineage>
        <taxon>Bacteria</taxon>
        <taxon>Pseudomonadati</taxon>
        <taxon>Bacteroidota</taxon>
        <taxon>Flavobacteriia</taxon>
        <taxon>Flavobacteriales</taxon>
        <taxon>Flavobacteriaceae</taxon>
        <taxon>Flavobacterium</taxon>
    </lineage>
</organism>
<dbReference type="InterPro" id="IPR003367">
    <property type="entry name" value="Thrombospondin_3-like_rpt"/>
</dbReference>
<reference evidence="4" key="1">
    <citation type="submission" date="2020-01" db="EMBL/GenBank/DDBJ databases">
        <title>Sphingomonas sp. strain CSW-10.</title>
        <authorList>
            <person name="Chen W.-M."/>
        </authorList>
    </citation>
    <scope>NUCLEOTIDE SEQUENCE [LARGE SCALE GENOMIC DNA]</scope>
    <source>
        <strain evidence="4">NST-5</strain>
    </source>
</reference>
<dbReference type="RefSeq" id="WP_166535421.1">
    <property type="nucleotide sequence ID" value="NZ_JAABLM010000001.1"/>
</dbReference>
<evidence type="ECO:0000256" key="1">
    <source>
        <dbReference type="ARBA" id="ARBA00022729"/>
    </source>
</evidence>
<accession>A0ABW9Z889</accession>
<keyword evidence="2" id="KW-0106">Calcium</keyword>
<evidence type="ECO:0000256" key="2">
    <source>
        <dbReference type="ARBA" id="ARBA00022837"/>
    </source>
</evidence>
<dbReference type="PANTHER" id="PTHR10199:SF100">
    <property type="entry name" value="THROMBOSPONDIN, ISOFORM A"/>
    <property type="match status" value="1"/>
</dbReference>
<dbReference type="Pfam" id="PF02412">
    <property type="entry name" value="TSP_3"/>
    <property type="match status" value="2"/>
</dbReference>
<gene>
    <name evidence="3" type="ORF">GV828_00020</name>
</gene>
<sequence>MTKNYLSYLLVLISILYFGYSAKAQIIQSYDFNTGAQGWSLQNGTTVTGGRIFMDGGSTRFASSPTFSLVGIAQAQVSVDWNCVDSSGGFESDDTISVSYWTGSTWVVLWTRNGDQICPSSGNNQTGNTGNILLPAGITSTAILLTSTANSSSEDIYWDNVIISQPVNPCDAVASGNPDADGDGISDSCDLDADNDGILNDNERTCTTSASIALTSSNSVATNVLNGTNPQGAIGTNNITLVNYLNSNQISSQDISNEHSGQIGQSGQFAIRTSQSETDFSERIGSRYTFEFPIKNLTFSLLDVDDDDVVIVKAYDLSGNIIPITTSIYTLYSPTNIATPIINNTFSAVGQPANEGNRGRIDLNYTGFTIAYVEFEYYDEDGGSYSVYNLRGSFCTDIDTDGDGIPNHLDLDSDNDGCPDVIEGGANFQSGASYISVSRLNTAVNSSGVPAVPTATPSITGYTQAAGQVVGTSAAANPVLVVGTASANQSIPSGTTPTALTLTGATGSIQWQVSSDNITFTNVASGGTLATYNPGVLSATSYYRAAVSSVGGCVGTSNVVTITVFNCSTGLDSDADGVADVCDLDDDNDGILDANEGYCATQSVYTMDMNATLASANATFNVSGATFNLVYTLTSGTPVSGLGNTFNVPFTYSDLNNQASTVNHTWQGVGLPFTTVLGIRPLTSSLYTNLPINNTNTENSSVAPNPSSLDSYMRTFLEQGFVDKLGTFTISVGNLPNVSGPLSSFSSHTGITNYASFRAVAANNIVRSAIFARNQLQPIVNPSSAANSQPSSIMYGQSFIYDYTALDDGSGSFANNLGEQGFVMIAQNTITYCNHSDTDGDGKPDYLDLDSDNDGCPDVIEGGANFQSGDNYLTGDKLNTTVNSSGVATVPTATPAITGYTQSAGQSVGTSAAANPAAAAGTASANQSIPSGTAPSILTLTGSSGTIQWQVSSDNINFANVATGGTSATYSPGIITSTRYYRAAVTNTGGCTATSNVVTIEVCTYLPNNNPADSFTKTGISDIQGFAGGTTGWPGNVPNGFIAIESRNKGFVITRVANTSVITNPVPGMLIYDLSNSPTPCVKLYNGSIWKCLEKDCSGATN</sequence>
<dbReference type="InterPro" id="IPR028974">
    <property type="entry name" value="TSP_type-3_rpt"/>
</dbReference>
<dbReference type="Gene3D" id="4.10.1080.10">
    <property type="entry name" value="TSP type-3 repeat"/>
    <property type="match status" value="2"/>
</dbReference>
<dbReference type="Proteomes" id="UP000798602">
    <property type="component" value="Unassembled WGS sequence"/>
</dbReference>